<proteinExistence type="predicted"/>
<evidence type="ECO:0000313" key="2">
    <source>
        <dbReference type="Proteomes" id="UP001155241"/>
    </source>
</evidence>
<protein>
    <submittedName>
        <fullName evidence="1">Uncharacterized protein</fullName>
    </submittedName>
</protein>
<keyword evidence="2" id="KW-1185">Reference proteome</keyword>
<dbReference type="Proteomes" id="UP001155241">
    <property type="component" value="Unassembled WGS sequence"/>
</dbReference>
<name>A0A9X2F8H4_9BACT</name>
<dbReference type="AlphaFoldDB" id="A0A9X2F8H4"/>
<accession>A0A9X2F8H4</accession>
<sequence length="160" mass="17447">MSNARRMQRLLATQLRYGHRRLKCEALEDRRVLAVVTVTQAGDPGIDTDDNAIDLREAIAYVNLDEVPVSDVNHIDLTEGWGQNDKIIIPSSIGSTITLTEGQMEIERSVEIQGPGSGMLTIDADSDDDGVGDSRIFYISDGARDTLQDVRISGLPFAGC</sequence>
<evidence type="ECO:0000313" key="1">
    <source>
        <dbReference type="EMBL" id="MCO6043794.1"/>
    </source>
</evidence>
<dbReference type="RefSeq" id="WP_252851899.1">
    <property type="nucleotide sequence ID" value="NZ_JAMXLR010000026.1"/>
</dbReference>
<dbReference type="EMBL" id="JAMXLR010000026">
    <property type="protein sequence ID" value="MCO6043794.1"/>
    <property type="molecule type" value="Genomic_DNA"/>
</dbReference>
<comment type="caution">
    <text evidence="1">The sequence shown here is derived from an EMBL/GenBank/DDBJ whole genome shotgun (WGS) entry which is preliminary data.</text>
</comment>
<gene>
    <name evidence="1" type="ORF">NG895_07730</name>
</gene>
<organism evidence="1 2">
    <name type="scientific">Aeoliella straminimaris</name>
    <dbReference type="NCBI Taxonomy" id="2954799"/>
    <lineage>
        <taxon>Bacteria</taxon>
        <taxon>Pseudomonadati</taxon>
        <taxon>Planctomycetota</taxon>
        <taxon>Planctomycetia</taxon>
        <taxon>Pirellulales</taxon>
        <taxon>Lacipirellulaceae</taxon>
        <taxon>Aeoliella</taxon>
    </lineage>
</organism>
<reference evidence="1" key="1">
    <citation type="submission" date="2022-06" db="EMBL/GenBank/DDBJ databases">
        <title>Aeoliella straminimaris, a novel planctomycete from sediments.</title>
        <authorList>
            <person name="Vitorino I.R."/>
            <person name="Lage O.M."/>
        </authorList>
    </citation>
    <scope>NUCLEOTIDE SEQUENCE</scope>
    <source>
        <strain evidence="1">ICT_H6.2</strain>
    </source>
</reference>